<feature type="compositionally biased region" description="Basic and acidic residues" evidence="1">
    <location>
        <begin position="166"/>
        <end position="208"/>
    </location>
</feature>
<feature type="region of interest" description="Disordered" evidence="1">
    <location>
        <begin position="228"/>
        <end position="253"/>
    </location>
</feature>
<name>A0A7D9ESV5_PARCT</name>
<dbReference type="Proteomes" id="UP001152795">
    <property type="component" value="Unassembled WGS sequence"/>
</dbReference>
<evidence type="ECO:0000313" key="3">
    <source>
        <dbReference type="Proteomes" id="UP001152795"/>
    </source>
</evidence>
<accession>A0A7D9ESV5</accession>
<feature type="compositionally biased region" description="Basic and acidic residues" evidence="1">
    <location>
        <begin position="228"/>
        <end position="252"/>
    </location>
</feature>
<evidence type="ECO:0000313" key="2">
    <source>
        <dbReference type="EMBL" id="CAB4017544.1"/>
    </source>
</evidence>
<dbReference type="AlphaFoldDB" id="A0A7D9ESV5"/>
<feature type="region of interest" description="Disordered" evidence="1">
    <location>
        <begin position="154"/>
        <end position="215"/>
    </location>
</feature>
<reference evidence="2" key="1">
    <citation type="submission" date="2020-04" db="EMBL/GenBank/DDBJ databases">
        <authorList>
            <person name="Alioto T."/>
            <person name="Alioto T."/>
            <person name="Gomez Garrido J."/>
        </authorList>
    </citation>
    <scope>NUCLEOTIDE SEQUENCE</scope>
    <source>
        <strain evidence="2">A484AB</strain>
    </source>
</reference>
<protein>
    <submittedName>
        <fullName evidence="2">Uncharacterized protein</fullName>
    </submittedName>
</protein>
<sequence length="306" mass="36135">TVHLHPPGPIYWQQIVRINLIFRFKTTNLVQDPHQLNKFSRRRRFSTKIRTKMEKNTISAKELEEKEGSKSGVCFIMKWTNEHDVEFCKEVITSKLFETKKRSAERAQVEQRSVRDRLKKLIKQFRKKENDERRASGISPELTELDTLLEEISEKEEASETLAADMGEREKRRLEEDHMAGQEMRKRAMETLSETKKRNTKIDQDSPKRKVRKGGNTALAFLAEKAEKETKLKEESNRLERERQEMEKEKTDNFMQQQNDMLTDILEMQRQQNNQVQASQMVLMQQQQQQGQALIALLSKIVDKEN</sequence>
<evidence type="ECO:0000256" key="1">
    <source>
        <dbReference type="SAM" id="MobiDB-lite"/>
    </source>
</evidence>
<keyword evidence="3" id="KW-1185">Reference proteome</keyword>
<dbReference type="EMBL" id="CACRXK020009592">
    <property type="protein sequence ID" value="CAB4017544.1"/>
    <property type="molecule type" value="Genomic_DNA"/>
</dbReference>
<gene>
    <name evidence="2" type="ORF">PACLA_8A056923</name>
</gene>
<feature type="non-terminal residue" evidence="2">
    <location>
        <position position="306"/>
    </location>
</feature>
<organism evidence="2 3">
    <name type="scientific">Paramuricea clavata</name>
    <name type="common">Red gorgonian</name>
    <name type="synonym">Violescent sea-whip</name>
    <dbReference type="NCBI Taxonomy" id="317549"/>
    <lineage>
        <taxon>Eukaryota</taxon>
        <taxon>Metazoa</taxon>
        <taxon>Cnidaria</taxon>
        <taxon>Anthozoa</taxon>
        <taxon>Octocorallia</taxon>
        <taxon>Malacalcyonacea</taxon>
        <taxon>Plexauridae</taxon>
        <taxon>Paramuricea</taxon>
    </lineage>
</organism>
<dbReference type="PANTHER" id="PTHR33309:SF1">
    <property type="entry name" value="MYB_SANT-LIKE DNA-BINDING DOMAIN-CONTAINING PROTEIN"/>
    <property type="match status" value="1"/>
</dbReference>
<comment type="caution">
    <text evidence="2">The sequence shown here is derived from an EMBL/GenBank/DDBJ whole genome shotgun (WGS) entry which is preliminary data.</text>
</comment>
<dbReference type="PANTHER" id="PTHR33309">
    <property type="entry name" value="KERATIN, ULTRA HIGH-SULFUR MATRIX PROTEIN-LIKE"/>
    <property type="match status" value="1"/>
</dbReference>
<proteinExistence type="predicted"/>